<dbReference type="Proteomes" id="UP000517916">
    <property type="component" value="Unassembled WGS sequence"/>
</dbReference>
<evidence type="ECO:0000313" key="3">
    <source>
        <dbReference type="Proteomes" id="UP000517916"/>
    </source>
</evidence>
<proteinExistence type="predicted"/>
<organism evidence="2 3">
    <name type="scientific">Kutzneria viridogrisea</name>
    <dbReference type="NCBI Taxonomy" id="47990"/>
    <lineage>
        <taxon>Bacteria</taxon>
        <taxon>Bacillati</taxon>
        <taxon>Actinomycetota</taxon>
        <taxon>Actinomycetes</taxon>
        <taxon>Pseudonocardiales</taxon>
        <taxon>Pseudonocardiaceae</taxon>
        <taxon>Kutzneria</taxon>
    </lineage>
</organism>
<keyword evidence="1" id="KW-1133">Transmembrane helix</keyword>
<evidence type="ECO:0000313" key="2">
    <source>
        <dbReference type="EMBL" id="MBA8929803.1"/>
    </source>
</evidence>
<keyword evidence="3" id="KW-1185">Reference proteome</keyword>
<feature type="transmembrane region" description="Helical" evidence="1">
    <location>
        <begin position="49"/>
        <end position="71"/>
    </location>
</feature>
<evidence type="ECO:0000256" key="1">
    <source>
        <dbReference type="SAM" id="Phobius"/>
    </source>
</evidence>
<dbReference type="RefSeq" id="WP_025354392.1">
    <property type="nucleotide sequence ID" value="NZ_BAAABQ010000031.1"/>
</dbReference>
<dbReference type="EMBL" id="JACJID010000006">
    <property type="protein sequence ID" value="MBA8929803.1"/>
    <property type="molecule type" value="Genomic_DNA"/>
</dbReference>
<name>A0ABR6BSA3_9PSEU</name>
<comment type="caution">
    <text evidence="2">The sequence shown here is derived from an EMBL/GenBank/DDBJ whole genome shotgun (WGS) entry which is preliminary data.</text>
</comment>
<accession>A0ABR6BSA3</accession>
<sequence length="298" mass="31698">MADELEELEKLRASLRPVDDAPLRAARASLLREATNGSTRRATAWRPRIAVLAATAVSCTLVLVATLPVLLHTGPPSTLAELGKRIAAAAQPAPVARAGEYSYVENTVYRDGQLGLRAQDWIPADGVGAQEHRLWVGGQYTKSGVSCTPRGVIDCQDLPELRRGVYDYLVGLPTEVSSLRQRVFGQVKPGADQDLDAAKLVITVLRDQFVPRPQQAALVQVLATIPGTSLVGQVRDASGREGLGVRAANRSGTDYWTLVLAPGDYRVLGVNADGEPAGQRQDVVRVTAGLVGAVGQTP</sequence>
<reference evidence="2 3" key="1">
    <citation type="submission" date="2020-08" db="EMBL/GenBank/DDBJ databases">
        <title>Genomic Encyclopedia of Archaeal and Bacterial Type Strains, Phase II (KMG-II): from individual species to whole genera.</title>
        <authorList>
            <person name="Goeker M."/>
        </authorList>
    </citation>
    <scope>NUCLEOTIDE SEQUENCE [LARGE SCALE GENOMIC DNA]</scope>
    <source>
        <strain evidence="2 3">DSM 43850</strain>
    </source>
</reference>
<keyword evidence="1" id="KW-0472">Membrane</keyword>
<keyword evidence="1" id="KW-0812">Transmembrane</keyword>
<dbReference type="NCBIfam" id="NF038083">
    <property type="entry name" value="CU044_5270_fam"/>
    <property type="match status" value="1"/>
</dbReference>
<gene>
    <name evidence="2" type="ORF">BC739_007036</name>
</gene>
<protein>
    <submittedName>
        <fullName evidence="2">Uncharacterized protein</fullName>
    </submittedName>
</protein>
<dbReference type="InterPro" id="IPR047789">
    <property type="entry name" value="CU044_5270-like"/>
</dbReference>